<gene>
    <name evidence="1" type="ORF">CEXT_67481</name>
</gene>
<proteinExistence type="predicted"/>
<protein>
    <submittedName>
        <fullName evidence="1">Uncharacterized protein</fullName>
    </submittedName>
</protein>
<name>A0AAV4XQG4_CAEEX</name>
<evidence type="ECO:0000313" key="2">
    <source>
        <dbReference type="Proteomes" id="UP001054945"/>
    </source>
</evidence>
<dbReference type="AlphaFoldDB" id="A0AAV4XQG4"/>
<dbReference type="EMBL" id="BPLR01018155">
    <property type="protein sequence ID" value="GIY97416.1"/>
    <property type="molecule type" value="Genomic_DNA"/>
</dbReference>
<comment type="caution">
    <text evidence="1">The sequence shown here is derived from an EMBL/GenBank/DDBJ whole genome shotgun (WGS) entry which is preliminary data.</text>
</comment>
<organism evidence="1 2">
    <name type="scientific">Caerostris extrusa</name>
    <name type="common">Bark spider</name>
    <name type="synonym">Caerostris bankana</name>
    <dbReference type="NCBI Taxonomy" id="172846"/>
    <lineage>
        <taxon>Eukaryota</taxon>
        <taxon>Metazoa</taxon>
        <taxon>Ecdysozoa</taxon>
        <taxon>Arthropoda</taxon>
        <taxon>Chelicerata</taxon>
        <taxon>Arachnida</taxon>
        <taxon>Araneae</taxon>
        <taxon>Araneomorphae</taxon>
        <taxon>Entelegynae</taxon>
        <taxon>Araneoidea</taxon>
        <taxon>Araneidae</taxon>
        <taxon>Caerostris</taxon>
    </lineage>
</organism>
<sequence>MKLTKTVLEEQCTQKCQKAVQEELVLRIHARGAFRPLRCAAPLWAPNAPYSNLSAFGASQRGKKFLGTTEDSVWGRITIPKVAWEIG</sequence>
<accession>A0AAV4XQG4</accession>
<dbReference type="Proteomes" id="UP001054945">
    <property type="component" value="Unassembled WGS sequence"/>
</dbReference>
<reference evidence="1 2" key="1">
    <citation type="submission" date="2021-06" db="EMBL/GenBank/DDBJ databases">
        <title>Caerostris extrusa draft genome.</title>
        <authorList>
            <person name="Kono N."/>
            <person name="Arakawa K."/>
        </authorList>
    </citation>
    <scope>NUCLEOTIDE SEQUENCE [LARGE SCALE GENOMIC DNA]</scope>
</reference>
<evidence type="ECO:0000313" key="1">
    <source>
        <dbReference type="EMBL" id="GIY97416.1"/>
    </source>
</evidence>
<keyword evidence="2" id="KW-1185">Reference proteome</keyword>